<feature type="compositionally biased region" description="Basic and acidic residues" evidence="15">
    <location>
        <begin position="639"/>
        <end position="651"/>
    </location>
</feature>
<dbReference type="Gene3D" id="1.10.510.10">
    <property type="entry name" value="Transferase(Phosphotransferase) domain 1"/>
    <property type="match status" value="1"/>
</dbReference>
<reference evidence="19" key="2">
    <citation type="submission" date="2022-06" db="UniProtKB">
        <authorList>
            <consortium name="EnsemblMetazoa"/>
        </authorList>
    </citation>
    <scope>IDENTIFICATION</scope>
    <source>
        <strain evidence="19">DF5081</strain>
    </source>
</reference>
<dbReference type="GO" id="GO:0043053">
    <property type="term" value="P:dauer entry"/>
    <property type="evidence" value="ECO:0007669"/>
    <property type="project" value="EnsemblMetazoa"/>
</dbReference>
<keyword evidence="12 16" id="KW-0472">Membrane</keyword>
<dbReference type="GO" id="GO:0016045">
    <property type="term" value="P:detection of bacterium"/>
    <property type="evidence" value="ECO:0007669"/>
    <property type="project" value="EnsemblMetazoa"/>
</dbReference>
<name>A0A8R1DF48_CAEJA</name>
<feature type="binding site" evidence="14">
    <location>
        <position position="307"/>
    </location>
    <ligand>
        <name>ATP</name>
        <dbReference type="ChEBI" id="CHEBI:30616"/>
    </ligand>
</feature>
<keyword evidence="5" id="KW-0808">Transferase</keyword>
<dbReference type="GO" id="GO:0043235">
    <property type="term" value="C:receptor complex"/>
    <property type="evidence" value="ECO:0007669"/>
    <property type="project" value="TreeGrafter"/>
</dbReference>
<dbReference type="InterPro" id="IPR008271">
    <property type="entry name" value="Ser/Thr_kinase_AS"/>
</dbReference>
<reference evidence="20" key="1">
    <citation type="submission" date="2010-08" db="EMBL/GenBank/DDBJ databases">
        <authorList>
            <consortium name="Caenorhabditis japonica Sequencing Consortium"/>
            <person name="Wilson R.K."/>
        </authorList>
    </citation>
    <scope>NUCLEOTIDE SEQUENCE [LARGE SCALE GENOMIC DNA]</scope>
    <source>
        <strain evidence="20">DF5081</strain>
    </source>
</reference>
<dbReference type="GO" id="GO:0008340">
    <property type="term" value="P:determination of adult lifespan"/>
    <property type="evidence" value="ECO:0007669"/>
    <property type="project" value="EnsemblMetazoa"/>
</dbReference>
<dbReference type="GO" id="GO:0005524">
    <property type="term" value="F:ATP binding"/>
    <property type="evidence" value="ECO:0007669"/>
    <property type="project" value="UniProtKB-UniRule"/>
</dbReference>
<dbReference type="InterPro" id="IPR001245">
    <property type="entry name" value="Ser-Thr/Tyr_kinase_cat_dom"/>
</dbReference>
<feature type="signal peptide" evidence="17">
    <location>
        <begin position="1"/>
        <end position="18"/>
    </location>
</feature>
<feature type="transmembrane region" description="Helical" evidence="16">
    <location>
        <begin position="162"/>
        <end position="186"/>
    </location>
</feature>
<dbReference type="InterPro" id="IPR000333">
    <property type="entry name" value="TGFB_receptor"/>
</dbReference>
<evidence type="ECO:0000259" key="18">
    <source>
        <dbReference type="PROSITE" id="PS50011"/>
    </source>
</evidence>
<keyword evidence="13" id="KW-0675">Receptor</keyword>
<dbReference type="InterPro" id="IPR011009">
    <property type="entry name" value="Kinase-like_dom_sf"/>
</dbReference>
<protein>
    <recommendedName>
        <fullName evidence="3">receptor protein serine/threonine kinase</fullName>
        <ecNumber evidence="3">2.7.11.30</ecNumber>
    </recommendedName>
</protein>
<keyword evidence="10 14" id="KW-0067">ATP-binding</keyword>
<feature type="region of interest" description="Disordered" evidence="15">
    <location>
        <begin position="210"/>
        <end position="233"/>
    </location>
</feature>
<dbReference type="EC" id="2.7.11.30" evidence="3"/>
<evidence type="ECO:0000256" key="4">
    <source>
        <dbReference type="ARBA" id="ARBA00022527"/>
    </source>
</evidence>
<dbReference type="PANTHER" id="PTHR23255:SF105">
    <property type="entry name" value="CELL SURFACE RECEPTOR DAF-1"/>
    <property type="match status" value="1"/>
</dbReference>
<dbReference type="PROSITE" id="PS00107">
    <property type="entry name" value="PROTEIN_KINASE_ATP"/>
    <property type="match status" value="1"/>
</dbReference>
<dbReference type="GO" id="GO:0061067">
    <property type="term" value="P:negative regulation of dauer larval development"/>
    <property type="evidence" value="ECO:0007669"/>
    <property type="project" value="EnsemblMetazoa"/>
</dbReference>
<keyword evidence="20" id="KW-1185">Reference proteome</keyword>
<dbReference type="GO" id="GO:0071363">
    <property type="term" value="P:cellular response to growth factor stimulus"/>
    <property type="evidence" value="ECO:0007669"/>
    <property type="project" value="TreeGrafter"/>
</dbReference>
<evidence type="ECO:0000256" key="8">
    <source>
        <dbReference type="ARBA" id="ARBA00022741"/>
    </source>
</evidence>
<evidence type="ECO:0000256" key="13">
    <source>
        <dbReference type="ARBA" id="ARBA00023170"/>
    </source>
</evidence>
<feature type="compositionally biased region" description="Polar residues" evidence="15">
    <location>
        <begin position="224"/>
        <end position="233"/>
    </location>
</feature>
<evidence type="ECO:0000256" key="1">
    <source>
        <dbReference type="ARBA" id="ARBA00004479"/>
    </source>
</evidence>
<accession>A0A8R1DF48</accession>
<sequence>MLIEHVAFFLALIISVETAGSEERVHRFINEKLIPALKQYDVKHVDFSRLRLCYCSQEAGCNARTLGWVPGVKGLFPNETASFTDTCYTDGICYQHSQPHPMINNFGCMDYKYTMDESNLFHDRISDTCKNKTQDTWICCDSGHFCANQTKLYSRPLSSHIFSVWIIPLLIIAIFVVTIFGVIVVSSRMRSTCKIKWQWYMRFGRNDADEVRDPEHSGSEQTEEVTQGQTMSTSAGYGYDEGSGIPSNAIDMIMVLEESSSSGSGGGSNVLHESTIGYQITLMGKIGAGRFGNVSRGIYRGESVAVKVFKGTDENAFAKEVEIYETNMLRHPHVLRYIGSDRVDKKNITQMWLVTEYHPSGSLHDFLEENVINLETWYNMIRSTANGLAFLHSAVAGTKCSRKPQIAHRDIKSRNIMVKNDFTCAIGDLGLSLTSYTKGNVDSGTISAKCGTVRYLAPEILNGTINMDLFESFTMADVYALSLVMWEALCRCEEDEIVAREPEEVIPYFEWSQRDPTDEVMCDIVCTQNLRPSENPEWRKHPKMKNALDVITVCWSGNPTARLSALQIRMTLEKQQMQMRLTPPSSLLSSASALISPSRENASRRSPRSQKEFEMVPMASRGTKVHDKDTIESRNGQYKGKDEMKDPLLGF</sequence>
<evidence type="ECO:0000256" key="11">
    <source>
        <dbReference type="ARBA" id="ARBA00022989"/>
    </source>
</evidence>
<dbReference type="EnsemblMetazoa" id="CJA00932.1">
    <property type="protein sequence ID" value="CJA00932.1"/>
    <property type="gene ID" value="WBGene00120136"/>
</dbReference>
<dbReference type="GO" id="GO:0045944">
    <property type="term" value="P:positive regulation of transcription by RNA polymerase II"/>
    <property type="evidence" value="ECO:0007669"/>
    <property type="project" value="EnsemblMetazoa"/>
</dbReference>
<keyword evidence="11 16" id="KW-1133">Transmembrane helix</keyword>
<dbReference type="Gene3D" id="3.30.200.20">
    <property type="entry name" value="Phosphorylase Kinase, domain 1"/>
    <property type="match status" value="1"/>
</dbReference>
<feature type="compositionally biased region" description="Low complexity" evidence="15">
    <location>
        <begin position="583"/>
        <end position="598"/>
    </location>
</feature>
<dbReference type="GO" id="GO:0004675">
    <property type="term" value="F:transmembrane receptor protein serine/threonine kinase activity"/>
    <property type="evidence" value="ECO:0007669"/>
    <property type="project" value="UniProtKB-EC"/>
</dbReference>
<keyword evidence="9" id="KW-0418">Kinase</keyword>
<keyword evidence="7 17" id="KW-0732">Signal</keyword>
<evidence type="ECO:0000313" key="19">
    <source>
        <dbReference type="EnsemblMetazoa" id="CJA00932.1"/>
    </source>
</evidence>
<evidence type="ECO:0000313" key="20">
    <source>
        <dbReference type="Proteomes" id="UP000005237"/>
    </source>
</evidence>
<dbReference type="PROSITE" id="PS00108">
    <property type="entry name" value="PROTEIN_KINASE_ST"/>
    <property type="match status" value="1"/>
</dbReference>
<feature type="chain" id="PRO_5035720756" description="receptor protein serine/threonine kinase" evidence="17">
    <location>
        <begin position="19"/>
        <end position="651"/>
    </location>
</feature>
<evidence type="ECO:0000256" key="6">
    <source>
        <dbReference type="ARBA" id="ARBA00022692"/>
    </source>
</evidence>
<evidence type="ECO:0000256" key="9">
    <source>
        <dbReference type="ARBA" id="ARBA00022777"/>
    </source>
</evidence>
<dbReference type="Pfam" id="PF07714">
    <property type="entry name" value="PK_Tyr_Ser-Thr"/>
    <property type="match status" value="1"/>
</dbReference>
<dbReference type="PANTHER" id="PTHR23255">
    <property type="entry name" value="TRANSFORMING GROWTH FACTOR-BETA RECEPTOR TYPE I AND II"/>
    <property type="match status" value="1"/>
</dbReference>
<keyword evidence="4" id="KW-0723">Serine/threonine-protein kinase</keyword>
<dbReference type="InterPro" id="IPR017441">
    <property type="entry name" value="Protein_kinase_ATP_BS"/>
</dbReference>
<keyword evidence="8 14" id="KW-0547">Nucleotide-binding</keyword>
<evidence type="ECO:0000256" key="15">
    <source>
        <dbReference type="SAM" id="MobiDB-lite"/>
    </source>
</evidence>
<feature type="domain" description="Protein kinase" evidence="18">
    <location>
        <begin position="280"/>
        <end position="581"/>
    </location>
</feature>
<evidence type="ECO:0000256" key="17">
    <source>
        <dbReference type="SAM" id="SignalP"/>
    </source>
</evidence>
<dbReference type="SUPFAM" id="SSF56112">
    <property type="entry name" value="Protein kinase-like (PK-like)"/>
    <property type="match status" value="1"/>
</dbReference>
<dbReference type="GO" id="GO:0050829">
    <property type="term" value="P:defense response to Gram-negative bacterium"/>
    <property type="evidence" value="ECO:0007669"/>
    <property type="project" value="EnsemblMetazoa"/>
</dbReference>
<dbReference type="InterPro" id="IPR000719">
    <property type="entry name" value="Prot_kinase_dom"/>
</dbReference>
<dbReference type="AlphaFoldDB" id="A0A8R1DF48"/>
<keyword evidence="6 16" id="KW-0812">Transmembrane</keyword>
<dbReference type="SMART" id="SM00220">
    <property type="entry name" value="S_TKc"/>
    <property type="match status" value="1"/>
</dbReference>
<evidence type="ECO:0000256" key="3">
    <source>
        <dbReference type="ARBA" id="ARBA00012401"/>
    </source>
</evidence>
<proteinExistence type="inferred from homology"/>
<evidence type="ECO:0000256" key="14">
    <source>
        <dbReference type="PROSITE-ProRule" id="PRU10141"/>
    </source>
</evidence>
<dbReference type="GO" id="GO:0043051">
    <property type="term" value="P:regulation of nematode pharyngeal pumping"/>
    <property type="evidence" value="ECO:0007669"/>
    <property type="project" value="EnsemblMetazoa"/>
</dbReference>
<evidence type="ECO:0000256" key="5">
    <source>
        <dbReference type="ARBA" id="ARBA00022679"/>
    </source>
</evidence>
<evidence type="ECO:0000256" key="12">
    <source>
        <dbReference type="ARBA" id="ARBA00023136"/>
    </source>
</evidence>
<dbReference type="GO" id="GO:0005886">
    <property type="term" value="C:plasma membrane"/>
    <property type="evidence" value="ECO:0007669"/>
    <property type="project" value="TreeGrafter"/>
</dbReference>
<dbReference type="PROSITE" id="PS50011">
    <property type="entry name" value="PROTEIN_KINASE_DOM"/>
    <property type="match status" value="1"/>
</dbReference>
<dbReference type="Proteomes" id="UP000005237">
    <property type="component" value="Unassembled WGS sequence"/>
</dbReference>
<evidence type="ECO:0000256" key="16">
    <source>
        <dbReference type="SAM" id="Phobius"/>
    </source>
</evidence>
<comment type="similarity">
    <text evidence="2">Belongs to the protein kinase superfamily. TKL Ser/Thr protein kinase family. TGFB receptor subfamily.</text>
</comment>
<dbReference type="GO" id="GO:0030536">
    <property type="term" value="P:larval feeding behavior"/>
    <property type="evidence" value="ECO:0007669"/>
    <property type="project" value="EnsemblMetazoa"/>
</dbReference>
<evidence type="ECO:0000256" key="7">
    <source>
        <dbReference type="ARBA" id="ARBA00022729"/>
    </source>
</evidence>
<evidence type="ECO:0000256" key="2">
    <source>
        <dbReference type="ARBA" id="ARBA00009605"/>
    </source>
</evidence>
<comment type="subcellular location">
    <subcellularLocation>
        <location evidence="1">Membrane</location>
        <topology evidence="1">Single-pass type I membrane protein</topology>
    </subcellularLocation>
</comment>
<feature type="region of interest" description="Disordered" evidence="15">
    <location>
        <begin position="583"/>
        <end position="651"/>
    </location>
</feature>
<organism evidence="19 20">
    <name type="scientific">Caenorhabditis japonica</name>
    <dbReference type="NCBI Taxonomy" id="281687"/>
    <lineage>
        <taxon>Eukaryota</taxon>
        <taxon>Metazoa</taxon>
        <taxon>Ecdysozoa</taxon>
        <taxon>Nematoda</taxon>
        <taxon>Chromadorea</taxon>
        <taxon>Rhabditida</taxon>
        <taxon>Rhabditina</taxon>
        <taxon>Rhabditomorpha</taxon>
        <taxon>Rhabditoidea</taxon>
        <taxon>Rhabditidae</taxon>
        <taxon>Peloderinae</taxon>
        <taxon>Caenorhabditis</taxon>
    </lineage>
</organism>
<evidence type="ECO:0000256" key="10">
    <source>
        <dbReference type="ARBA" id="ARBA00022840"/>
    </source>
</evidence>